<dbReference type="Proteomes" id="UP000663090">
    <property type="component" value="Chromosome"/>
</dbReference>
<gene>
    <name evidence="14" type="primary">asd</name>
    <name evidence="14" type="ORF">JY572_09090</name>
</gene>
<comment type="pathway">
    <text evidence="3">Amino-acid biosynthesis; L-threonine biosynthesis; L-threonine from L-aspartate: step 2/5.</text>
</comment>
<evidence type="ECO:0000256" key="4">
    <source>
        <dbReference type="ARBA" id="ARBA00010584"/>
    </source>
</evidence>
<evidence type="ECO:0000256" key="9">
    <source>
        <dbReference type="ARBA" id="ARBA00022915"/>
    </source>
</evidence>
<dbReference type="Gene3D" id="3.30.360.10">
    <property type="entry name" value="Dihydrodipicolinate Reductase, domain 2"/>
    <property type="match status" value="1"/>
</dbReference>
<evidence type="ECO:0000313" key="14">
    <source>
        <dbReference type="EMBL" id="QSQ16179.1"/>
    </source>
</evidence>
<dbReference type="SMART" id="SM00859">
    <property type="entry name" value="Semialdhyde_dh"/>
    <property type="match status" value="1"/>
</dbReference>
<keyword evidence="10 14" id="KW-0560">Oxidoreductase</keyword>
<dbReference type="InterPro" id="IPR051823">
    <property type="entry name" value="ASADH-related"/>
</dbReference>
<dbReference type="Gene3D" id="3.40.50.720">
    <property type="entry name" value="NAD(P)-binding Rossmann-like Domain"/>
    <property type="match status" value="1"/>
</dbReference>
<evidence type="ECO:0000256" key="3">
    <source>
        <dbReference type="ARBA" id="ARBA00005097"/>
    </source>
</evidence>
<dbReference type="PIRSF" id="PIRSF000148">
    <property type="entry name" value="ASA_dh"/>
    <property type="match status" value="1"/>
</dbReference>
<keyword evidence="11" id="KW-0457">Lysine biosynthesis</keyword>
<evidence type="ECO:0000256" key="2">
    <source>
        <dbReference type="ARBA" id="ARBA00005021"/>
    </source>
</evidence>
<dbReference type="Pfam" id="PF02774">
    <property type="entry name" value="Semialdhyde_dhC"/>
    <property type="match status" value="1"/>
</dbReference>
<keyword evidence="12" id="KW-0486">Methionine biosynthesis</keyword>
<keyword evidence="6" id="KW-0028">Amino-acid biosynthesis</keyword>
<dbReference type="InterPro" id="IPR036291">
    <property type="entry name" value="NAD(P)-bd_dom_sf"/>
</dbReference>
<protein>
    <recommendedName>
        <fullName evidence="5">aspartate-semialdehyde dehydrogenase</fullName>
        <ecNumber evidence="5">1.2.1.11</ecNumber>
    </recommendedName>
</protein>
<dbReference type="GO" id="GO:0004073">
    <property type="term" value="F:aspartate-semialdehyde dehydrogenase activity"/>
    <property type="evidence" value="ECO:0007669"/>
    <property type="project" value="UniProtKB-EC"/>
</dbReference>
<sequence>MAKLRAALIGATGLAGQQFIAALRNHPFIELTGLAASPRSAGKSYGDALRTANGMTAWFVPEPLAPEVARMPVVSGDALKAQDYDLVFSAVEADVARELEPRLAKDIPVFSAASAFRYEDDVPLLIPPVNASHAPLVREQQRRRGWKGFIVPSPNCTTTGLAVTLAPLAERFGVKAVLMTSLQAMSGAGRSPGVIGMDILDNVIPYIPKEEQKVEVETKKILGALNAGGSALTPHDVRVSCTCTRVAVLEGHTESVFVSLGTKATVAEVIQTMREWRGAEVARDLPSTPSRWIEVLDDPFRPQPRLDRETHGGMATTVGRVREDGVLENGFKYVLVSHNTKMGAARGSILVAEQLRAQGLLGR</sequence>
<dbReference type="EC" id="1.2.1.11" evidence="5"/>
<proteinExistence type="inferred from homology"/>
<comment type="pathway">
    <text evidence="2">Amino-acid biosynthesis; L-methionine biosynthesis via de novo pathway; L-homoserine from L-aspartate: step 2/3.</text>
</comment>
<evidence type="ECO:0000256" key="12">
    <source>
        <dbReference type="ARBA" id="ARBA00023167"/>
    </source>
</evidence>
<dbReference type="SUPFAM" id="SSF55347">
    <property type="entry name" value="Glyceraldehyde-3-phosphate dehydrogenase-like, C-terminal domain"/>
    <property type="match status" value="1"/>
</dbReference>
<dbReference type="InterPro" id="IPR000534">
    <property type="entry name" value="Semialdehyde_DH_NAD-bd"/>
</dbReference>
<evidence type="ECO:0000256" key="5">
    <source>
        <dbReference type="ARBA" id="ARBA00013120"/>
    </source>
</evidence>
<evidence type="ECO:0000256" key="11">
    <source>
        <dbReference type="ARBA" id="ARBA00023154"/>
    </source>
</evidence>
<keyword evidence="15" id="KW-1185">Reference proteome</keyword>
<evidence type="ECO:0000256" key="8">
    <source>
        <dbReference type="ARBA" id="ARBA00022857"/>
    </source>
</evidence>
<dbReference type="RefSeq" id="WP_206717846.1">
    <property type="nucleotide sequence ID" value="NZ_CP071091.1"/>
</dbReference>
<dbReference type="NCBIfam" id="TIGR00978">
    <property type="entry name" value="asd_EA"/>
    <property type="match status" value="1"/>
</dbReference>
<organism evidence="14 15">
    <name type="scientific">Myxococcus landrumensis</name>
    <dbReference type="NCBI Taxonomy" id="2813577"/>
    <lineage>
        <taxon>Bacteria</taxon>
        <taxon>Pseudomonadati</taxon>
        <taxon>Myxococcota</taxon>
        <taxon>Myxococcia</taxon>
        <taxon>Myxococcales</taxon>
        <taxon>Cystobacterineae</taxon>
        <taxon>Myxococcaceae</taxon>
        <taxon>Myxococcus</taxon>
    </lineage>
</organism>
<dbReference type="InterPro" id="IPR000319">
    <property type="entry name" value="Asp-semialdehyde_DH_CS"/>
</dbReference>
<keyword evidence="9" id="KW-0220">Diaminopimelate biosynthesis</keyword>
<name>A0ABX7NCR2_9BACT</name>
<dbReference type="PROSITE" id="PS01103">
    <property type="entry name" value="ASD"/>
    <property type="match status" value="1"/>
</dbReference>
<comment type="function">
    <text evidence="1">Catalyzes the NADPH-dependent formation of L-aspartate-semialdehyde (L-ASA) by the reductive dephosphorylation of L-aspartyl-4-phosphate.</text>
</comment>
<dbReference type="SUPFAM" id="SSF51735">
    <property type="entry name" value="NAD(P)-binding Rossmann-fold domains"/>
    <property type="match status" value="1"/>
</dbReference>
<accession>A0ABX7NCR2</accession>
<evidence type="ECO:0000256" key="7">
    <source>
        <dbReference type="ARBA" id="ARBA00022697"/>
    </source>
</evidence>
<keyword evidence="8" id="KW-0521">NADP</keyword>
<dbReference type="CDD" id="cd02315">
    <property type="entry name" value="ScASADH_like_N"/>
    <property type="match status" value="1"/>
</dbReference>
<keyword evidence="7" id="KW-0791">Threonine biosynthesis</keyword>
<evidence type="ECO:0000256" key="1">
    <source>
        <dbReference type="ARBA" id="ARBA00002492"/>
    </source>
</evidence>
<reference evidence="14 15" key="1">
    <citation type="submission" date="2021-02" db="EMBL/GenBank/DDBJ databases">
        <title>De Novo genome assembly of isolated myxobacteria.</title>
        <authorList>
            <person name="Stevens D.C."/>
        </authorList>
    </citation>
    <scope>NUCLEOTIDE SEQUENCE [LARGE SCALE GENOMIC DNA]</scope>
    <source>
        <strain evidence="14 15">SCHIC003</strain>
    </source>
</reference>
<evidence type="ECO:0000259" key="13">
    <source>
        <dbReference type="SMART" id="SM00859"/>
    </source>
</evidence>
<evidence type="ECO:0000256" key="6">
    <source>
        <dbReference type="ARBA" id="ARBA00022605"/>
    </source>
</evidence>
<evidence type="ECO:0000313" key="15">
    <source>
        <dbReference type="Proteomes" id="UP000663090"/>
    </source>
</evidence>
<comment type="similarity">
    <text evidence="4">Belongs to the aspartate-semialdehyde dehydrogenase family.</text>
</comment>
<dbReference type="NCBIfam" id="NF006416">
    <property type="entry name" value="PRK08664.1"/>
    <property type="match status" value="1"/>
</dbReference>
<dbReference type="CDD" id="cd18130">
    <property type="entry name" value="ASADH_C_arch_fung_like"/>
    <property type="match status" value="1"/>
</dbReference>
<feature type="domain" description="Semialdehyde dehydrogenase NAD-binding" evidence="13">
    <location>
        <begin position="5"/>
        <end position="137"/>
    </location>
</feature>
<dbReference type="InterPro" id="IPR005676">
    <property type="entry name" value="Asp_semi-ald_DH_pep-lack"/>
</dbReference>
<dbReference type="PANTHER" id="PTHR46718:SF1">
    <property type="entry name" value="ASPARTATE-SEMIALDEHYDE DEHYDROGENASE"/>
    <property type="match status" value="1"/>
</dbReference>
<dbReference type="PANTHER" id="PTHR46718">
    <property type="entry name" value="ASPARTATE-SEMIALDEHYDE DEHYDROGENASE"/>
    <property type="match status" value="1"/>
</dbReference>
<dbReference type="EMBL" id="CP071091">
    <property type="protein sequence ID" value="QSQ16179.1"/>
    <property type="molecule type" value="Genomic_DNA"/>
</dbReference>
<evidence type="ECO:0000256" key="10">
    <source>
        <dbReference type="ARBA" id="ARBA00023002"/>
    </source>
</evidence>
<dbReference type="Pfam" id="PF01118">
    <property type="entry name" value="Semialdhyde_dh"/>
    <property type="match status" value="1"/>
</dbReference>
<dbReference type="InterPro" id="IPR012280">
    <property type="entry name" value="Semialdhyde_DH_dimer_dom"/>
</dbReference>